<evidence type="ECO:0000256" key="13">
    <source>
        <dbReference type="ARBA" id="ARBA00023136"/>
    </source>
</evidence>
<dbReference type="InterPro" id="IPR036922">
    <property type="entry name" value="Rieske_2Fe-2S_sf"/>
</dbReference>
<comment type="subcellular location">
    <subcellularLocation>
        <location evidence="2">Membrane</location>
    </subcellularLocation>
    <subcellularLocation>
        <location evidence="1">Plastid</location>
        <location evidence="1">Chloroplast</location>
    </subcellularLocation>
</comment>
<dbReference type="EMBL" id="JALJOT010000007">
    <property type="protein sequence ID" value="KAK9908658.1"/>
    <property type="molecule type" value="Genomic_DNA"/>
</dbReference>
<evidence type="ECO:0000256" key="5">
    <source>
        <dbReference type="ARBA" id="ARBA00022692"/>
    </source>
</evidence>
<feature type="domain" description="Rieske" evidence="16">
    <location>
        <begin position="86"/>
        <end position="198"/>
    </location>
</feature>
<dbReference type="SUPFAM" id="SSF50022">
    <property type="entry name" value="ISP domain"/>
    <property type="match status" value="1"/>
</dbReference>
<keyword evidence="13 15" id="KW-0472">Membrane</keyword>
<keyword evidence="7" id="KW-0479">Metal-binding</keyword>
<protein>
    <recommendedName>
        <fullName evidence="16">Rieske domain-containing protein</fullName>
    </recommendedName>
</protein>
<evidence type="ECO:0000256" key="2">
    <source>
        <dbReference type="ARBA" id="ARBA00004370"/>
    </source>
</evidence>
<dbReference type="Gene3D" id="3.90.380.10">
    <property type="entry name" value="Naphthalene 1,2-dioxygenase Alpha Subunit, Chain A, domain 1"/>
    <property type="match status" value="1"/>
</dbReference>
<name>A0ABR2YNP8_9CHLO</name>
<organism evidence="17 18">
    <name type="scientific">Coccomyxa subellipsoidea</name>
    <dbReference type="NCBI Taxonomy" id="248742"/>
    <lineage>
        <taxon>Eukaryota</taxon>
        <taxon>Viridiplantae</taxon>
        <taxon>Chlorophyta</taxon>
        <taxon>core chlorophytes</taxon>
        <taxon>Trebouxiophyceae</taxon>
        <taxon>Trebouxiophyceae incertae sedis</taxon>
        <taxon>Coccomyxaceae</taxon>
        <taxon>Coccomyxa</taxon>
    </lineage>
</organism>
<gene>
    <name evidence="17" type="ORF">WJX75_001119</name>
</gene>
<evidence type="ECO:0000256" key="9">
    <source>
        <dbReference type="ARBA" id="ARBA00022989"/>
    </source>
</evidence>
<dbReference type="Proteomes" id="UP001491310">
    <property type="component" value="Unassembled WGS sequence"/>
</dbReference>
<evidence type="ECO:0000256" key="7">
    <source>
        <dbReference type="ARBA" id="ARBA00022723"/>
    </source>
</evidence>
<feature type="transmembrane region" description="Helical" evidence="15">
    <location>
        <begin position="484"/>
        <end position="505"/>
    </location>
</feature>
<feature type="region of interest" description="Disordered" evidence="14">
    <location>
        <begin position="1"/>
        <end position="21"/>
    </location>
</feature>
<dbReference type="InterPro" id="IPR017941">
    <property type="entry name" value="Rieske_2Fe-2S"/>
</dbReference>
<evidence type="ECO:0000256" key="3">
    <source>
        <dbReference type="ARBA" id="ARBA00022528"/>
    </source>
</evidence>
<evidence type="ECO:0000256" key="12">
    <source>
        <dbReference type="ARBA" id="ARBA00023014"/>
    </source>
</evidence>
<dbReference type="PROSITE" id="PS51296">
    <property type="entry name" value="RIESKE"/>
    <property type="match status" value="1"/>
</dbReference>
<keyword evidence="9 15" id="KW-1133">Transmembrane helix</keyword>
<evidence type="ECO:0000313" key="18">
    <source>
        <dbReference type="Proteomes" id="UP001491310"/>
    </source>
</evidence>
<dbReference type="Pfam" id="PF00355">
    <property type="entry name" value="Rieske"/>
    <property type="match status" value="1"/>
</dbReference>
<evidence type="ECO:0000256" key="10">
    <source>
        <dbReference type="ARBA" id="ARBA00023002"/>
    </source>
</evidence>
<keyword evidence="8" id="KW-0809">Transit peptide</keyword>
<dbReference type="InterPro" id="IPR013626">
    <property type="entry name" value="PaO"/>
</dbReference>
<dbReference type="InterPro" id="IPR050584">
    <property type="entry name" value="Cholesterol_7-desaturase"/>
</dbReference>
<keyword evidence="12" id="KW-0411">Iron-sulfur</keyword>
<evidence type="ECO:0000313" key="17">
    <source>
        <dbReference type="EMBL" id="KAK9908658.1"/>
    </source>
</evidence>
<evidence type="ECO:0000256" key="14">
    <source>
        <dbReference type="SAM" id="MobiDB-lite"/>
    </source>
</evidence>
<evidence type="ECO:0000256" key="1">
    <source>
        <dbReference type="ARBA" id="ARBA00004229"/>
    </source>
</evidence>
<sequence length="546" mass="60194">MLLHGTQSLTGLHDSPPTSKFGWRAARPLQVVGRPRTALTTSKAATLPSTQTLQDFVATHNHTSVTERDEVRTEAEKDTYDWAKQWYPLAFVEDLDPKIPRPMELLGERLVLWRDADQQWRCFQDKCPHRLAPLSEGRIEPSDGTLMCSYHGWRFDGEGACTDIPQSLDAKANAAACSNPRSCAISHPTQVLQGKVWVFGEGGPRAFIDSAAVQPALLTELESTYPPRERDGGEGYFFAGGHYARDLPYAWTTLMENLTDPSHVNFSHHNVVGDRTVDQTMKIVSSEPPKGAPSPKDALSMAVTSFDDKARQFQTFKLEFIAPCLIKWGIPPWGVGTKHGYMPMYMIPTGPGRSRILWCMLMPNSSIPAPVKWMQALTPKWLQHLGLTPQVLDGDTGLLHGQEVAVAKEEEKDLNKLYYMPAQADRIVAAYRKWLAGRGGGGPLPMPEGSEVQPQPQLLDRFSQHTKNCPSCSRALRVLTAVRVLVAALGAISALGLASTLAAASQPLLGLPAQFAAGGVVMAAAWLWLSSTIQKFYYVPYHHAHR</sequence>
<proteinExistence type="predicted"/>
<reference evidence="17 18" key="1">
    <citation type="journal article" date="2024" name="Nat. Commun.">
        <title>Phylogenomics reveals the evolutionary origins of lichenization in chlorophyte algae.</title>
        <authorList>
            <person name="Puginier C."/>
            <person name="Libourel C."/>
            <person name="Otte J."/>
            <person name="Skaloud P."/>
            <person name="Haon M."/>
            <person name="Grisel S."/>
            <person name="Petersen M."/>
            <person name="Berrin J.G."/>
            <person name="Delaux P.M."/>
            <person name="Dal Grande F."/>
            <person name="Keller J."/>
        </authorList>
    </citation>
    <scope>NUCLEOTIDE SEQUENCE [LARGE SCALE GENOMIC DNA]</scope>
    <source>
        <strain evidence="17 18">SAG 216-7</strain>
    </source>
</reference>
<dbReference type="Gene3D" id="2.102.10.10">
    <property type="entry name" value="Rieske [2Fe-2S] iron-sulphur domain"/>
    <property type="match status" value="1"/>
</dbReference>
<dbReference type="SUPFAM" id="SSF55961">
    <property type="entry name" value="Bet v1-like"/>
    <property type="match status" value="1"/>
</dbReference>
<evidence type="ECO:0000256" key="15">
    <source>
        <dbReference type="SAM" id="Phobius"/>
    </source>
</evidence>
<keyword evidence="3" id="KW-0150">Chloroplast</keyword>
<dbReference type="Pfam" id="PF08417">
    <property type="entry name" value="PaO"/>
    <property type="match status" value="1"/>
</dbReference>
<evidence type="ECO:0000259" key="16">
    <source>
        <dbReference type="PROSITE" id="PS51296"/>
    </source>
</evidence>
<evidence type="ECO:0000256" key="11">
    <source>
        <dbReference type="ARBA" id="ARBA00023004"/>
    </source>
</evidence>
<accession>A0ABR2YNP8</accession>
<keyword evidence="10" id="KW-0560">Oxidoreductase</keyword>
<dbReference type="PANTHER" id="PTHR21266">
    <property type="entry name" value="IRON-SULFUR DOMAIN CONTAINING PROTEIN"/>
    <property type="match status" value="1"/>
</dbReference>
<evidence type="ECO:0000256" key="4">
    <source>
        <dbReference type="ARBA" id="ARBA00022640"/>
    </source>
</evidence>
<feature type="compositionally biased region" description="Polar residues" evidence="14">
    <location>
        <begin position="1"/>
        <end position="10"/>
    </location>
</feature>
<keyword evidence="5 15" id="KW-0812">Transmembrane</keyword>
<evidence type="ECO:0000256" key="6">
    <source>
        <dbReference type="ARBA" id="ARBA00022714"/>
    </source>
</evidence>
<keyword evidence="18" id="KW-1185">Reference proteome</keyword>
<evidence type="ECO:0000256" key="8">
    <source>
        <dbReference type="ARBA" id="ARBA00022946"/>
    </source>
</evidence>
<comment type="caution">
    <text evidence="17">The sequence shown here is derived from an EMBL/GenBank/DDBJ whole genome shotgun (WGS) entry which is preliminary data.</text>
</comment>
<keyword evidence="4" id="KW-0934">Plastid</keyword>
<keyword evidence="6" id="KW-0001">2Fe-2S</keyword>
<dbReference type="PANTHER" id="PTHR21266:SF32">
    <property type="entry name" value="CHOLESTEROL 7-DESATURASE NVD"/>
    <property type="match status" value="1"/>
</dbReference>
<feature type="transmembrane region" description="Helical" evidence="15">
    <location>
        <begin position="511"/>
        <end position="529"/>
    </location>
</feature>
<keyword evidence="11" id="KW-0408">Iron</keyword>